<accession>A0A0C2IDB1</accession>
<proteinExistence type="predicted"/>
<gene>
    <name evidence="2" type="ORF">UCMB321_1268</name>
</gene>
<dbReference type="STRING" id="226910.UCMB321_1268"/>
<dbReference type="RefSeq" id="WP_052451086.1">
    <property type="nucleotide sequence ID" value="NZ_JXDG01000012.1"/>
</dbReference>
<dbReference type="InterPro" id="IPR025391">
    <property type="entry name" value="DUF4123"/>
</dbReference>
<evidence type="ECO:0000313" key="3">
    <source>
        <dbReference type="Proteomes" id="UP000031535"/>
    </source>
</evidence>
<dbReference type="Proteomes" id="UP000031535">
    <property type="component" value="Unassembled WGS sequence"/>
</dbReference>
<dbReference type="EMBL" id="JXDG01000012">
    <property type="protein sequence ID" value="KIH84940.1"/>
    <property type="molecule type" value="Genomic_DNA"/>
</dbReference>
<evidence type="ECO:0000313" key="2">
    <source>
        <dbReference type="EMBL" id="KIH84940.1"/>
    </source>
</evidence>
<feature type="domain" description="DUF4123" evidence="1">
    <location>
        <begin position="10"/>
        <end position="121"/>
    </location>
</feature>
<name>A0A0C2IDB1_9PSED</name>
<organism evidence="2 3">
    <name type="scientific">Pseudomonas batumici</name>
    <dbReference type="NCBI Taxonomy" id="226910"/>
    <lineage>
        <taxon>Bacteria</taxon>
        <taxon>Pseudomonadati</taxon>
        <taxon>Pseudomonadota</taxon>
        <taxon>Gammaproteobacteria</taxon>
        <taxon>Pseudomonadales</taxon>
        <taxon>Pseudomonadaceae</taxon>
        <taxon>Pseudomonas</taxon>
    </lineage>
</organism>
<sequence length="189" mass="21150">MIETMNHPGFLLIEGTCFRAAKAWFRQHYPTHQPVSLLINTPYVAIADAGPFLLEALPGSPIRLDWWQGDSPLGRGVWLSSRLSPAKLLLSLQRRLKVQAPLGREYWLRLGDAGALLRTWELQTPWPTGFWHGIDSVWLHRHGTPLCAWQNSAPEQDAAPVNAGFEAQIVLPDALLCALSGESEEYLHV</sequence>
<reference evidence="2 3" key="1">
    <citation type="submission" date="2015-01" db="EMBL/GenBank/DDBJ databases">
        <title>Complete genome of Pseudomonas batumici UCM B-321 producer of the batumin antibiotic with strong antistaphilococcal and potential anticancer activity.</title>
        <authorList>
            <person name="Klochko V.V."/>
            <person name="Zelena L.B."/>
            <person name="Elena K.A."/>
            <person name="Reva O.N."/>
        </authorList>
    </citation>
    <scope>NUCLEOTIDE SEQUENCE [LARGE SCALE GENOMIC DNA]</scope>
    <source>
        <strain evidence="2 3">UCM B-321</strain>
    </source>
</reference>
<dbReference type="PATRIC" id="fig|226910.6.peg.1259"/>
<protein>
    <recommendedName>
        <fullName evidence="1">DUF4123 domain-containing protein</fullName>
    </recommendedName>
</protein>
<dbReference type="Pfam" id="PF13503">
    <property type="entry name" value="DUF4123"/>
    <property type="match status" value="1"/>
</dbReference>
<keyword evidence="3" id="KW-1185">Reference proteome</keyword>
<dbReference type="OrthoDB" id="6867342at2"/>
<comment type="caution">
    <text evidence="2">The sequence shown here is derived from an EMBL/GenBank/DDBJ whole genome shotgun (WGS) entry which is preliminary data.</text>
</comment>
<dbReference type="AlphaFoldDB" id="A0A0C2IDB1"/>
<evidence type="ECO:0000259" key="1">
    <source>
        <dbReference type="Pfam" id="PF13503"/>
    </source>
</evidence>